<dbReference type="AlphaFoldDB" id="A0A1Q9DV06"/>
<evidence type="ECO:0000313" key="2">
    <source>
        <dbReference type="EMBL" id="OLP99007.1"/>
    </source>
</evidence>
<accession>A0A1Q9DV06</accession>
<keyword evidence="3" id="KW-1185">Reference proteome</keyword>
<evidence type="ECO:0000313" key="3">
    <source>
        <dbReference type="Proteomes" id="UP000186817"/>
    </source>
</evidence>
<protein>
    <submittedName>
        <fullName evidence="2">Uncharacterized protein</fullName>
    </submittedName>
</protein>
<name>A0A1Q9DV06_SYMMI</name>
<feature type="compositionally biased region" description="Low complexity" evidence="1">
    <location>
        <begin position="262"/>
        <end position="279"/>
    </location>
</feature>
<reference evidence="2 3" key="1">
    <citation type="submission" date="2016-02" db="EMBL/GenBank/DDBJ databases">
        <title>Genome analysis of coral dinoflagellate symbionts highlights evolutionary adaptations to a symbiotic lifestyle.</title>
        <authorList>
            <person name="Aranda M."/>
            <person name="Li Y."/>
            <person name="Liew Y.J."/>
            <person name="Baumgarten S."/>
            <person name="Simakov O."/>
            <person name="Wilson M."/>
            <person name="Piel J."/>
            <person name="Ashoor H."/>
            <person name="Bougouffa S."/>
            <person name="Bajic V.B."/>
            <person name="Ryu T."/>
            <person name="Ravasi T."/>
            <person name="Bayer T."/>
            <person name="Micklem G."/>
            <person name="Kim H."/>
            <person name="Bhak J."/>
            <person name="Lajeunesse T.C."/>
            <person name="Voolstra C.R."/>
        </authorList>
    </citation>
    <scope>NUCLEOTIDE SEQUENCE [LARGE SCALE GENOMIC DNA]</scope>
    <source>
        <strain evidence="2 3">CCMP2467</strain>
    </source>
</reference>
<feature type="region of interest" description="Disordered" evidence="1">
    <location>
        <begin position="228"/>
        <end position="299"/>
    </location>
</feature>
<dbReference type="EMBL" id="LSRX01000377">
    <property type="protein sequence ID" value="OLP99007.1"/>
    <property type="molecule type" value="Genomic_DNA"/>
</dbReference>
<sequence length="589" mass="64839">MNVHGSKVRLRHGCCSGTAKARTPEEAGPCKLQRGRARCHLVRASEPALCHLARSTAQREPRPIPVCSDLKYGELRSVIHYRAAVPSSGTASMPESLRRLSITNPIVFSSTTWAALCVGYALWQVPEAPLTSPELLREQLKLRIRSIPVPASSPRYQQFKEYYTREHDLQLQEYKAARAKWQQSTAAFNWRAFAQGLGVGVLILCGALAVLEYHYGAISYWMEEMGEGAEDAGGKGGPSKRRKSEGESRQRVKSPAASETKAAAVTPSQPVPVSSVPTVPKEDAPKASSTPTGLEATAREVKPTALTKGLYEESFGSVDLACGASPAAAKAQDLMRLHKMGHRRCSIRLVAVIFAWHRSSVHCLLTFGPIGNRCRASARAATAADSVLQAISQVEDTEMRNETLQAYFQTQLAQKDFEKSLMQKDLEKQLAQKDLEKDLVQKDLVQKDFEKQLVQKDVDNMRKELLQAKGLLTARGVYERVAQQAWDEQKDAGNVKGGCNVANSLAAAAKYPQAGRWSKLLYDVAQKCDAQTDVEMVLRQVWRDLSQQVHGFPWSGPEVKIDTSLSETGTCIVQMLCRDMGLITDTDTA</sequence>
<evidence type="ECO:0000256" key="1">
    <source>
        <dbReference type="SAM" id="MobiDB-lite"/>
    </source>
</evidence>
<dbReference type="OrthoDB" id="448392at2759"/>
<gene>
    <name evidence="2" type="ORF">AK812_SmicGene18486</name>
</gene>
<proteinExistence type="predicted"/>
<organism evidence="2 3">
    <name type="scientific">Symbiodinium microadriaticum</name>
    <name type="common">Dinoflagellate</name>
    <name type="synonym">Zooxanthella microadriatica</name>
    <dbReference type="NCBI Taxonomy" id="2951"/>
    <lineage>
        <taxon>Eukaryota</taxon>
        <taxon>Sar</taxon>
        <taxon>Alveolata</taxon>
        <taxon>Dinophyceae</taxon>
        <taxon>Suessiales</taxon>
        <taxon>Symbiodiniaceae</taxon>
        <taxon>Symbiodinium</taxon>
    </lineage>
</organism>
<dbReference type="Proteomes" id="UP000186817">
    <property type="component" value="Unassembled WGS sequence"/>
</dbReference>
<comment type="caution">
    <text evidence="2">The sequence shown here is derived from an EMBL/GenBank/DDBJ whole genome shotgun (WGS) entry which is preliminary data.</text>
</comment>